<feature type="coiled-coil region" evidence="6">
    <location>
        <begin position="209"/>
        <end position="240"/>
    </location>
</feature>
<feature type="region of interest" description="Disordered" evidence="7">
    <location>
        <begin position="777"/>
        <end position="805"/>
    </location>
</feature>
<sequence length="818" mass="90214">MFEPVAPSTGKRKRATSQTIGLTPQPRHPYLTGNFAPIHQTLPLTPCTYTGTIPKELANGEYVRNGSNPVSNEDLGRDAHWFDGDGMLSGVSFPENPETGEIEPEFVNQYVLTDLYLSAVSSPRLRVPILPSIATLVNPVASTIYVMLRILRTVILVILSFLPGSKQPIKKISVANTHIIYHDGRALATCESGPPMRIQLPGLETVGWYNGAYAENEKSEQELEEEKARAVEKQVEKEKVLGQDGGVIAFMREWTTAHPKIDPVTGEMMMFHASFAPPYVQYSILPQQGSPTKISEDPEKAELQERNRTKQKKMLNHAVSGVSGAKMMHDFGVSRSHTIIMDLPLSLDPMNQLKGLPPVAYDSSKPSRFGVFPRWNPENVTWFETDACCIFHTANTWDSHSNTGAVSGVNMLACRLTSATMVFAAGNIAPPAERKAQTTTATETKRSKRMPFFSKYDTSSEASLYDRASLLENPSTTPDETEAFLHLGRRQDTLDGDELDDYIWDEEQCRLYYYHFNQQTAQIDHQWALATIPFEFPSVRPDREMHAARYIYGCSTSTTNFGSALGKATKIDVLVKIDARTLIARGMKNPPRSVSGCVDTRTMAQVLASSSSSSSSSSTTTSSDVDDEDDNNNDNETHSAANEEDRSIQAFRLPDGWFAQEPRFVPASTSPTTTTSSSSSSSSTQETPEEDDEDNGYLLFYAFNENAHLDPVTGSCPPDSDPHRRAKSELWILNARDMKTVVARVYLPQRVPYGLHGSWFGADMVRGQRALEGVRGVRGQVGEGSGGDAGSGRDGEDEGEEEGGWWMGVRRGVEGFLG</sequence>
<dbReference type="PANTHER" id="PTHR10543">
    <property type="entry name" value="BETA-CAROTENE DIOXYGENASE"/>
    <property type="match status" value="1"/>
</dbReference>
<evidence type="ECO:0008006" key="10">
    <source>
        <dbReference type="Google" id="ProtNLM"/>
    </source>
</evidence>
<keyword evidence="6" id="KW-0175">Coiled coil</keyword>
<proteinExistence type="inferred from homology"/>
<evidence type="ECO:0000256" key="2">
    <source>
        <dbReference type="ARBA" id="ARBA00022723"/>
    </source>
</evidence>
<feature type="region of interest" description="Disordered" evidence="7">
    <location>
        <begin position="1"/>
        <end position="28"/>
    </location>
</feature>
<feature type="compositionally biased region" description="Gly residues" evidence="7">
    <location>
        <begin position="779"/>
        <end position="792"/>
    </location>
</feature>
<feature type="region of interest" description="Disordered" evidence="7">
    <location>
        <begin position="606"/>
        <end position="646"/>
    </location>
</feature>
<dbReference type="EMBL" id="QWIN01001326">
    <property type="protein sequence ID" value="RMY42521.1"/>
    <property type="molecule type" value="Genomic_DNA"/>
</dbReference>
<dbReference type="PANTHER" id="PTHR10543:SF89">
    <property type="entry name" value="CAROTENOID 9,10(9',10')-CLEAVAGE DIOXYGENASE 1"/>
    <property type="match status" value="1"/>
</dbReference>
<comment type="similarity">
    <text evidence="1">Belongs to the carotenoid oxygenase family.</text>
</comment>
<name>A0A3M7BS02_HORWE</name>
<dbReference type="GO" id="GO:0016121">
    <property type="term" value="P:carotene catabolic process"/>
    <property type="evidence" value="ECO:0007669"/>
    <property type="project" value="TreeGrafter"/>
</dbReference>
<reference evidence="8 9" key="1">
    <citation type="journal article" date="2018" name="BMC Genomics">
        <title>Genomic evidence for intraspecific hybridization in a clonal and extremely halotolerant yeast.</title>
        <authorList>
            <person name="Gostincar C."/>
            <person name="Stajich J.E."/>
            <person name="Zupancic J."/>
            <person name="Zalar P."/>
            <person name="Gunde-Cimerman N."/>
        </authorList>
    </citation>
    <scope>NUCLEOTIDE SEQUENCE [LARGE SCALE GENOMIC DNA]</scope>
    <source>
        <strain evidence="8 9">EXF-151</strain>
    </source>
</reference>
<dbReference type="Proteomes" id="UP000270230">
    <property type="component" value="Unassembled WGS sequence"/>
</dbReference>
<feature type="compositionally biased region" description="Low complexity" evidence="7">
    <location>
        <begin position="668"/>
        <end position="684"/>
    </location>
</feature>
<keyword evidence="4 5" id="KW-0408">Iron</keyword>
<dbReference type="AlphaFoldDB" id="A0A3M7BS02"/>
<feature type="binding site" evidence="5">
    <location>
        <position position="392"/>
    </location>
    <ligand>
        <name>Fe cation</name>
        <dbReference type="ChEBI" id="CHEBI:24875"/>
        <note>catalytic</note>
    </ligand>
</feature>
<feature type="region of interest" description="Disordered" evidence="7">
    <location>
        <begin position="663"/>
        <end position="692"/>
    </location>
</feature>
<evidence type="ECO:0000256" key="5">
    <source>
        <dbReference type="PIRSR" id="PIRSR604294-1"/>
    </source>
</evidence>
<protein>
    <recommendedName>
        <fullName evidence="10">Carotenoid oxygenase</fullName>
    </recommendedName>
</protein>
<dbReference type="GO" id="GO:0010436">
    <property type="term" value="F:carotenoid dioxygenase activity"/>
    <property type="evidence" value="ECO:0007669"/>
    <property type="project" value="TreeGrafter"/>
</dbReference>
<feature type="binding site" evidence="5">
    <location>
        <position position="329"/>
    </location>
    <ligand>
        <name>Fe cation</name>
        <dbReference type="ChEBI" id="CHEBI:24875"/>
        <note>catalytic</note>
    </ligand>
</feature>
<dbReference type="Pfam" id="PF03055">
    <property type="entry name" value="RPE65"/>
    <property type="match status" value="1"/>
</dbReference>
<dbReference type="InterPro" id="IPR004294">
    <property type="entry name" value="Carotenoid_Oase"/>
</dbReference>
<accession>A0A3M7BS02</accession>
<dbReference type="OrthoDB" id="1069523at2759"/>
<feature type="binding site" evidence="5">
    <location>
        <position position="258"/>
    </location>
    <ligand>
        <name>Fe cation</name>
        <dbReference type="ChEBI" id="CHEBI:24875"/>
        <note>catalytic</note>
    </ligand>
</feature>
<comment type="caution">
    <text evidence="8">The sequence shown here is derived from an EMBL/GenBank/DDBJ whole genome shotgun (WGS) entry which is preliminary data.</text>
</comment>
<evidence type="ECO:0000256" key="6">
    <source>
        <dbReference type="SAM" id="Coils"/>
    </source>
</evidence>
<evidence type="ECO:0000313" key="8">
    <source>
        <dbReference type="EMBL" id="RMY42521.1"/>
    </source>
</evidence>
<feature type="compositionally biased region" description="Acidic residues" evidence="7">
    <location>
        <begin position="624"/>
        <end position="633"/>
    </location>
</feature>
<gene>
    <name evidence="8" type="ORF">D0865_11906</name>
</gene>
<dbReference type="GO" id="GO:0046872">
    <property type="term" value="F:metal ion binding"/>
    <property type="evidence" value="ECO:0007669"/>
    <property type="project" value="UniProtKB-KW"/>
</dbReference>
<feature type="compositionally biased region" description="Low complexity" evidence="7">
    <location>
        <begin position="609"/>
        <end position="623"/>
    </location>
</feature>
<keyword evidence="2 5" id="KW-0479">Metal-binding</keyword>
<evidence type="ECO:0000313" key="9">
    <source>
        <dbReference type="Proteomes" id="UP000270230"/>
    </source>
</evidence>
<organism evidence="8 9">
    <name type="scientific">Hortaea werneckii</name>
    <name type="common">Black yeast</name>
    <name type="synonym">Cladosporium werneckii</name>
    <dbReference type="NCBI Taxonomy" id="91943"/>
    <lineage>
        <taxon>Eukaryota</taxon>
        <taxon>Fungi</taxon>
        <taxon>Dikarya</taxon>
        <taxon>Ascomycota</taxon>
        <taxon>Pezizomycotina</taxon>
        <taxon>Dothideomycetes</taxon>
        <taxon>Dothideomycetidae</taxon>
        <taxon>Mycosphaerellales</taxon>
        <taxon>Teratosphaeriaceae</taxon>
        <taxon>Hortaea</taxon>
    </lineage>
</organism>
<evidence type="ECO:0000256" key="1">
    <source>
        <dbReference type="ARBA" id="ARBA00006787"/>
    </source>
</evidence>
<evidence type="ECO:0000256" key="4">
    <source>
        <dbReference type="ARBA" id="ARBA00023004"/>
    </source>
</evidence>
<comment type="cofactor">
    <cofactor evidence="5">
        <name>Fe(2+)</name>
        <dbReference type="ChEBI" id="CHEBI:29033"/>
    </cofactor>
    <text evidence="5">Binds 1 Fe(2+) ion per subunit.</text>
</comment>
<feature type="binding site" evidence="5">
    <location>
        <position position="756"/>
    </location>
    <ligand>
        <name>Fe cation</name>
        <dbReference type="ChEBI" id="CHEBI:24875"/>
        <note>catalytic</note>
    </ligand>
</feature>
<keyword evidence="3" id="KW-0560">Oxidoreductase</keyword>
<evidence type="ECO:0000256" key="7">
    <source>
        <dbReference type="SAM" id="MobiDB-lite"/>
    </source>
</evidence>
<evidence type="ECO:0000256" key="3">
    <source>
        <dbReference type="ARBA" id="ARBA00023002"/>
    </source>
</evidence>
<feature type="compositionally biased region" description="Basic and acidic residues" evidence="7">
    <location>
        <begin position="635"/>
        <end position="646"/>
    </location>
</feature>